<evidence type="ECO:0000313" key="2">
    <source>
        <dbReference type="Proteomes" id="UP001259832"/>
    </source>
</evidence>
<gene>
    <name evidence="1" type="ORF">P3T76_014729</name>
</gene>
<proteinExistence type="predicted"/>
<protein>
    <submittedName>
        <fullName evidence="1">Uncharacterized protein</fullName>
    </submittedName>
</protein>
<dbReference type="Proteomes" id="UP001259832">
    <property type="component" value="Unassembled WGS sequence"/>
</dbReference>
<name>A0AAD9LBX6_9STRA</name>
<keyword evidence="2" id="KW-1185">Reference proteome</keyword>
<sequence length="475" mass="54265">MPARDYGSSAFKSNRRFEEYEGLKRRRQIPPTSVHPLEDKLFREHANVPAVSTSKNLALMYAFLRWAPLRIYSPLVEDLVNLVHHNLLDPISAGSGVKSKRNCFVELLLDHARAEDELHAAVSQQVDVVLRAAARTAVWLYSKETCRWMHVFFQQYAMCVLDKKQLRACYLKFLSEVEERLDTEVFVATAIGSLSNMAEEVIATIYSCEYFHDRRPLVRKILSGQSFVGWSTFVAQMRDAFIGATSLPRGVGSHEKSATFAAAYPPRNDIEECWNGEWVLDMESTRWSAGKTGQDVSLYSLVEFISQVVHIEVSIDIQEGSLRLRSTRGVAGRLDCMHVVLDNTEHVFRLFPNGVSSSGWKGLRGDYIGEIRVEEPRNVVVLLDMFNWTVEKDEHSYHVRLCMEYQQNGHLSINGDISTTTESPSFTSEEIPYIGEMSLRMKRKSVEKADLRWSQTTSVPPWTEHSRFCMNYSKV</sequence>
<dbReference type="AlphaFoldDB" id="A0AAD9LBX6"/>
<organism evidence="1 2">
    <name type="scientific">Phytophthora citrophthora</name>
    <dbReference type="NCBI Taxonomy" id="4793"/>
    <lineage>
        <taxon>Eukaryota</taxon>
        <taxon>Sar</taxon>
        <taxon>Stramenopiles</taxon>
        <taxon>Oomycota</taxon>
        <taxon>Peronosporomycetes</taxon>
        <taxon>Peronosporales</taxon>
        <taxon>Peronosporaceae</taxon>
        <taxon>Phytophthora</taxon>
    </lineage>
</organism>
<dbReference type="EMBL" id="JASMQC010000045">
    <property type="protein sequence ID" value="KAK1929694.1"/>
    <property type="molecule type" value="Genomic_DNA"/>
</dbReference>
<comment type="caution">
    <text evidence="1">The sequence shown here is derived from an EMBL/GenBank/DDBJ whole genome shotgun (WGS) entry which is preliminary data.</text>
</comment>
<accession>A0AAD9LBX6</accession>
<evidence type="ECO:0000313" key="1">
    <source>
        <dbReference type="EMBL" id="KAK1929694.1"/>
    </source>
</evidence>
<reference evidence="1" key="1">
    <citation type="submission" date="2023-08" db="EMBL/GenBank/DDBJ databases">
        <title>Reference Genome Resource for the Citrus Pathogen Phytophthora citrophthora.</title>
        <authorList>
            <person name="Moller H."/>
            <person name="Coetzee B."/>
            <person name="Rose L.J."/>
            <person name="Van Niekerk J.M."/>
        </authorList>
    </citation>
    <scope>NUCLEOTIDE SEQUENCE</scope>
    <source>
        <strain evidence="1">STE-U-9442</strain>
    </source>
</reference>